<dbReference type="AlphaFoldDB" id="A0A829F079"/>
<name>A0A829F079_ENTFC</name>
<accession>A0A829F079</accession>
<sequence>MENTNQTPNTAPTNQTSPAERKADLIRLYSRLEGMKLQHVPTAPKAPDGFPKSAESLEFFECKVCGSTFQTILRESVASGCPKCEHDRLGILADHLPEPDKNSCLNNRKKPVTVMAMGFLCI</sequence>
<dbReference type="EMBL" id="AIVF01000019">
    <property type="protein sequence ID" value="EOG26926.1"/>
    <property type="molecule type" value="Genomic_DNA"/>
</dbReference>
<organism evidence="2 3">
    <name type="scientific">Enterococcus faecium EnGen0180</name>
    <dbReference type="NCBI Taxonomy" id="1157475"/>
    <lineage>
        <taxon>Bacteria</taxon>
        <taxon>Bacillati</taxon>
        <taxon>Bacillota</taxon>
        <taxon>Bacilli</taxon>
        <taxon>Lactobacillales</taxon>
        <taxon>Enterococcaceae</taxon>
        <taxon>Enterococcus</taxon>
    </lineage>
</organism>
<protein>
    <submittedName>
        <fullName evidence="2">Uncharacterized protein</fullName>
    </submittedName>
</protein>
<reference evidence="2 3" key="1">
    <citation type="submission" date="2013-02" db="EMBL/GenBank/DDBJ databases">
        <title>The Genome Sequence of Enterococcus faecium VRE_84.</title>
        <authorList>
            <consortium name="The Broad Institute Genome Sequencing Platform"/>
            <consortium name="The Broad Institute Genome Sequencing Center for Infectious Disease"/>
            <person name="Earl A.M."/>
            <person name="Gilmore M.S."/>
            <person name="Lebreton F."/>
            <person name="Hammerum A.M."/>
            <person name="Jensen L.B."/>
            <person name="Guardabassi L."/>
            <person name="Walker B."/>
            <person name="Young S.K."/>
            <person name="Zeng Q."/>
            <person name="Gargeya S."/>
            <person name="Fitzgerald M."/>
            <person name="Haas B."/>
            <person name="Abouelleil A."/>
            <person name="Alvarado L."/>
            <person name="Arachchi H.M."/>
            <person name="Berlin A.M."/>
            <person name="Chapman S.B."/>
            <person name="Dewar J."/>
            <person name="Goldberg J."/>
            <person name="Griggs A."/>
            <person name="Gujja S."/>
            <person name="Hansen M."/>
            <person name="Howarth C."/>
            <person name="Imamovic A."/>
            <person name="Larimer J."/>
            <person name="McCowan C."/>
            <person name="Murphy C."/>
            <person name="Neiman D."/>
            <person name="Pearson M."/>
            <person name="Priest M."/>
            <person name="Roberts A."/>
            <person name="Saif S."/>
            <person name="Shea T."/>
            <person name="Sisk P."/>
            <person name="Sykes S."/>
            <person name="Wortman J."/>
            <person name="Nusbaum C."/>
            <person name="Birren B."/>
        </authorList>
    </citation>
    <scope>NUCLEOTIDE SEQUENCE [LARGE SCALE GENOMIC DNA]</scope>
    <source>
        <strain evidence="2 3">VRE 84</strain>
    </source>
</reference>
<evidence type="ECO:0000313" key="3">
    <source>
        <dbReference type="Proteomes" id="UP000013834"/>
    </source>
</evidence>
<evidence type="ECO:0000313" key="2">
    <source>
        <dbReference type="EMBL" id="EOG26926.1"/>
    </source>
</evidence>
<evidence type="ECO:0000256" key="1">
    <source>
        <dbReference type="SAM" id="MobiDB-lite"/>
    </source>
</evidence>
<proteinExistence type="predicted"/>
<feature type="compositionally biased region" description="Low complexity" evidence="1">
    <location>
        <begin position="1"/>
        <end position="16"/>
    </location>
</feature>
<feature type="region of interest" description="Disordered" evidence="1">
    <location>
        <begin position="1"/>
        <end position="22"/>
    </location>
</feature>
<comment type="caution">
    <text evidence="2">The sequence shown here is derived from an EMBL/GenBank/DDBJ whole genome shotgun (WGS) entry which is preliminary data.</text>
</comment>
<dbReference type="Proteomes" id="UP000013834">
    <property type="component" value="Unassembled WGS sequence"/>
</dbReference>
<gene>
    <name evidence="2" type="ORF">SMG_01335</name>
</gene>
<dbReference type="RefSeq" id="WP_002347150.1">
    <property type="nucleotide sequence ID" value="NZ_KB948123.1"/>
</dbReference>